<dbReference type="EMBL" id="SRYA01000051">
    <property type="protein sequence ID" value="TGY91778.1"/>
    <property type="molecule type" value="Genomic_DNA"/>
</dbReference>
<comment type="caution">
    <text evidence="1">The sequence shown here is derived from an EMBL/GenBank/DDBJ whole genome shotgun (WGS) entry which is preliminary data.</text>
</comment>
<protein>
    <submittedName>
        <fullName evidence="1">Methyl-accepting chemotaxis protein</fullName>
    </submittedName>
</protein>
<sequence>MKGSIGRKVIAMMVVLGGVFLVAIAANVMALSSIRENNDRINIYLDMGQVKSEASTVFQKIQLYSNLSYFKQGTKEIDSMREKLESGISEMEYAMGALGGFCEQTKDADVIAAYEDWNAAMTDFLDYCTQILAEARKEKIQSVSSQVIGAVESLAQNAEDMLRFIDENVMKDYDSFVEVVEKYEQDADHVNGILTEFAGNSSDINDTIQGMNVGMNDIAAAVDESAKSVANVASNAARLVESMKQIQKETENNQDISLKLSSEVNRFKNV</sequence>
<proteinExistence type="predicted"/>
<reference evidence="1" key="1">
    <citation type="submission" date="2019-04" db="EMBL/GenBank/DDBJ databases">
        <title>Microbes associate with the intestines of laboratory mice.</title>
        <authorList>
            <person name="Navarre W."/>
            <person name="Wong E."/>
            <person name="Huang K."/>
            <person name="Tropini C."/>
            <person name="Ng K."/>
            <person name="Yu B."/>
        </authorList>
    </citation>
    <scope>NUCLEOTIDE SEQUENCE</scope>
    <source>
        <strain evidence="1">NM01_1-7b</strain>
    </source>
</reference>
<gene>
    <name evidence="1" type="ORF">E5329_19970</name>
</gene>
<dbReference type="Proteomes" id="UP000304953">
    <property type="component" value="Unassembled WGS sequence"/>
</dbReference>
<organism evidence="1 2">
    <name type="scientific">Petralouisia muris</name>
    <dbReference type="NCBI Taxonomy" id="3032872"/>
    <lineage>
        <taxon>Bacteria</taxon>
        <taxon>Bacillati</taxon>
        <taxon>Bacillota</taxon>
        <taxon>Clostridia</taxon>
        <taxon>Lachnospirales</taxon>
        <taxon>Lachnospiraceae</taxon>
        <taxon>Petralouisia</taxon>
    </lineage>
</organism>
<accession>A0AC61RRM9</accession>
<keyword evidence="2" id="KW-1185">Reference proteome</keyword>
<name>A0AC61RRM9_9FIRM</name>
<evidence type="ECO:0000313" key="1">
    <source>
        <dbReference type="EMBL" id="TGY91778.1"/>
    </source>
</evidence>
<evidence type="ECO:0000313" key="2">
    <source>
        <dbReference type="Proteomes" id="UP000304953"/>
    </source>
</evidence>